<dbReference type="AlphaFoldDB" id="A0A2G9HFX3"/>
<dbReference type="Gene3D" id="3.10.450.40">
    <property type="match status" value="1"/>
</dbReference>
<evidence type="ECO:0000313" key="2">
    <source>
        <dbReference type="EMBL" id="PIN16449.1"/>
    </source>
</evidence>
<sequence length="208" mass="23432">MASVASSNSATIHSFQKKPISQNLILSPFLASFPLYKSKFCAIKTGPDGGGAVRSSQEAADLLRKPVASPPAGNDDDESEMKSGDGDAWVDWEDKILEDIMPLVSFVRMILHSGKWLSEISFCQSRLIIHTCIVCNIIPEEYMLEQDGSTIGYHPNFESSRCLFIVRKDGELVDFSYWKCIKGLIITNYPLYADSFILRHFKRRRRSD</sequence>
<protein>
    <submittedName>
        <fullName evidence="2">Uncharacterized protein</fullName>
    </submittedName>
</protein>
<comment type="caution">
    <text evidence="2">The sequence shown here is derived from an EMBL/GenBank/DDBJ whole genome shotgun (WGS) entry which is preliminary data.</text>
</comment>
<evidence type="ECO:0000256" key="1">
    <source>
        <dbReference type="SAM" id="MobiDB-lite"/>
    </source>
</evidence>
<dbReference type="InterPro" id="IPR044673">
    <property type="entry name" value="DCL-like"/>
</dbReference>
<dbReference type="PANTHER" id="PTHR33415:SF15">
    <property type="entry name" value="PROTEIN DCL HOMOLOG, CHLOROPLASTIC"/>
    <property type="match status" value="1"/>
</dbReference>
<name>A0A2G9HFX3_9LAMI</name>
<dbReference type="PANTHER" id="PTHR33415">
    <property type="entry name" value="PROTEIN EMBRYO DEFECTIVE 514"/>
    <property type="match status" value="1"/>
</dbReference>
<dbReference type="OrthoDB" id="409625at2759"/>
<gene>
    <name evidence="2" type="ORF">CDL12_10903</name>
</gene>
<keyword evidence="3" id="KW-1185">Reference proteome</keyword>
<dbReference type="EMBL" id="NKXS01001862">
    <property type="protein sequence ID" value="PIN16449.1"/>
    <property type="molecule type" value="Genomic_DNA"/>
</dbReference>
<organism evidence="2 3">
    <name type="scientific">Handroanthus impetiginosus</name>
    <dbReference type="NCBI Taxonomy" id="429701"/>
    <lineage>
        <taxon>Eukaryota</taxon>
        <taxon>Viridiplantae</taxon>
        <taxon>Streptophyta</taxon>
        <taxon>Embryophyta</taxon>
        <taxon>Tracheophyta</taxon>
        <taxon>Spermatophyta</taxon>
        <taxon>Magnoliopsida</taxon>
        <taxon>eudicotyledons</taxon>
        <taxon>Gunneridae</taxon>
        <taxon>Pentapetalae</taxon>
        <taxon>asterids</taxon>
        <taxon>lamiids</taxon>
        <taxon>Lamiales</taxon>
        <taxon>Bignoniaceae</taxon>
        <taxon>Crescentiina</taxon>
        <taxon>Tabebuia alliance</taxon>
        <taxon>Handroanthus</taxon>
    </lineage>
</organism>
<dbReference type="Proteomes" id="UP000231279">
    <property type="component" value="Unassembled WGS sequence"/>
</dbReference>
<dbReference type="GO" id="GO:0009507">
    <property type="term" value="C:chloroplast"/>
    <property type="evidence" value="ECO:0007669"/>
    <property type="project" value="TreeGrafter"/>
</dbReference>
<feature type="region of interest" description="Disordered" evidence="1">
    <location>
        <begin position="64"/>
        <end position="85"/>
    </location>
</feature>
<evidence type="ECO:0000313" key="3">
    <source>
        <dbReference type="Proteomes" id="UP000231279"/>
    </source>
</evidence>
<dbReference type="Pfam" id="PF11523">
    <property type="entry name" value="DUF3223"/>
    <property type="match status" value="1"/>
</dbReference>
<proteinExistence type="predicted"/>
<reference evidence="3" key="1">
    <citation type="journal article" date="2018" name="Gigascience">
        <title>Genome assembly of the Pink Ipe (Handroanthus impetiginosus, Bignoniaceae), a highly valued, ecologically keystone Neotropical timber forest tree.</title>
        <authorList>
            <person name="Silva-Junior O.B."/>
            <person name="Grattapaglia D."/>
            <person name="Novaes E."/>
            <person name="Collevatti R.G."/>
        </authorList>
    </citation>
    <scope>NUCLEOTIDE SEQUENCE [LARGE SCALE GENOMIC DNA]</scope>
    <source>
        <strain evidence="3">cv. UFG-1</strain>
    </source>
</reference>
<dbReference type="GO" id="GO:0009658">
    <property type="term" value="P:chloroplast organization"/>
    <property type="evidence" value="ECO:0007669"/>
    <property type="project" value="TreeGrafter"/>
</dbReference>
<dbReference type="GO" id="GO:1901259">
    <property type="term" value="P:chloroplast rRNA processing"/>
    <property type="evidence" value="ECO:0007669"/>
    <property type="project" value="TreeGrafter"/>
</dbReference>
<dbReference type="STRING" id="429701.A0A2G9HFX3"/>
<accession>A0A2G9HFX3</accession>